<feature type="domain" description="ATPase AAA-type core" evidence="2">
    <location>
        <begin position="442"/>
        <end position="480"/>
    </location>
</feature>
<proteinExistence type="predicted"/>
<dbReference type="GO" id="GO:0005524">
    <property type="term" value="F:ATP binding"/>
    <property type="evidence" value="ECO:0007669"/>
    <property type="project" value="InterPro"/>
</dbReference>
<dbReference type="GO" id="GO:0016887">
    <property type="term" value="F:ATP hydrolysis activity"/>
    <property type="evidence" value="ECO:0007669"/>
    <property type="project" value="InterPro"/>
</dbReference>
<organism evidence="3 4">
    <name type="scientific">Chrysochromulina tobinii</name>
    <dbReference type="NCBI Taxonomy" id="1460289"/>
    <lineage>
        <taxon>Eukaryota</taxon>
        <taxon>Haptista</taxon>
        <taxon>Haptophyta</taxon>
        <taxon>Prymnesiophyceae</taxon>
        <taxon>Prymnesiales</taxon>
        <taxon>Chrysochromulinaceae</taxon>
        <taxon>Chrysochromulina</taxon>
    </lineage>
</organism>
<dbReference type="PANTHER" id="PTHR23074:SF83">
    <property type="entry name" value="VACUOLAR PROTEIN SORTING-ASSOCIATED PROTEIN 4A"/>
    <property type="match status" value="1"/>
</dbReference>
<dbReference type="InterPro" id="IPR050304">
    <property type="entry name" value="MT-severing_AAA_ATPase"/>
</dbReference>
<dbReference type="Gene3D" id="3.40.50.300">
    <property type="entry name" value="P-loop containing nucleotide triphosphate hydrolases"/>
    <property type="match status" value="1"/>
</dbReference>
<dbReference type="OrthoDB" id="5334845at2759"/>
<gene>
    <name evidence="3" type="ORF">Ctob_012990</name>
</gene>
<feature type="region of interest" description="Disordered" evidence="1">
    <location>
        <begin position="105"/>
        <end position="132"/>
    </location>
</feature>
<evidence type="ECO:0000256" key="1">
    <source>
        <dbReference type="SAM" id="MobiDB-lite"/>
    </source>
</evidence>
<keyword evidence="4" id="KW-1185">Reference proteome</keyword>
<dbReference type="Pfam" id="PF00004">
    <property type="entry name" value="AAA"/>
    <property type="match status" value="1"/>
</dbReference>
<dbReference type="EMBL" id="JWZX01002416">
    <property type="protein sequence ID" value="KOO29438.1"/>
    <property type="molecule type" value="Genomic_DNA"/>
</dbReference>
<dbReference type="InterPro" id="IPR003959">
    <property type="entry name" value="ATPase_AAA_core"/>
</dbReference>
<dbReference type="SUPFAM" id="SSF52540">
    <property type="entry name" value="P-loop containing nucleoside triphosphate hydrolases"/>
    <property type="match status" value="1"/>
</dbReference>
<accession>A0A0M0JTF8</accession>
<protein>
    <submittedName>
        <fullName evidence="3">Katanin p60 ATPase-containing subunit a1-like protein</fullName>
    </submittedName>
</protein>
<name>A0A0M0JTF8_9EUKA</name>
<dbReference type="InterPro" id="IPR027417">
    <property type="entry name" value="P-loop_NTPase"/>
</dbReference>
<evidence type="ECO:0000259" key="2">
    <source>
        <dbReference type="Pfam" id="PF00004"/>
    </source>
</evidence>
<dbReference type="Proteomes" id="UP000037460">
    <property type="component" value="Unassembled WGS sequence"/>
</dbReference>
<feature type="region of interest" description="Disordered" evidence="1">
    <location>
        <begin position="21"/>
        <end position="66"/>
    </location>
</feature>
<evidence type="ECO:0000313" key="3">
    <source>
        <dbReference type="EMBL" id="KOO29438.1"/>
    </source>
</evidence>
<comment type="caution">
    <text evidence="3">The sequence shown here is derived from an EMBL/GenBank/DDBJ whole genome shotgun (WGS) entry which is preliminary data.</text>
</comment>
<dbReference type="PANTHER" id="PTHR23074">
    <property type="entry name" value="AAA DOMAIN-CONTAINING"/>
    <property type="match status" value="1"/>
</dbReference>
<sequence>MADRALQAAIYASLQSAAACASRGGGGGGDRLMPSAGRGPVGQQHMQRLHERERLTPAASSRTSAQPLRTLKSTTAGTLAREGIMASNTPHLGGNTDRRMMENRERSASPRERVRRHQCGGDAATPMGMPSNLPHDAERTLSKRLAKHGVKELAVPLGDGWMQRAGRGSFAVVEETGTRSGPVMQVDSIEPNYYLLTYDQTPDAHIVKTGQYRLEASVRCMPGHTVKEHPYCALVINWQRGRSTITAPCCTALVLVQGCWRLEQYADGQQTTLCEVRDSSLKAGGAFQRVEIEVRGDKIAVSANKRVIIGSFAIPPQTDGSLAAGGRSARAAALTGPCGVAVYRSRAQLRYFEVSPLDGGTEGGGVLGLGGDRPPVPPFTGGDPKLVEAIEGEMLEGVPKVAWDSIGGLADAKRLLNEAVVLPLLIPDYFAKAACRAPWKGVLLFGPPGTGKTLLARAVASLGRTAFFNISASSLVSKYHAFAELEAMRTAKVREARTP</sequence>
<reference evidence="4" key="1">
    <citation type="journal article" date="2015" name="PLoS Genet.">
        <title>Genome Sequence and Transcriptome Analyses of Chrysochromulina tobin: Metabolic Tools for Enhanced Algal Fitness in the Prominent Order Prymnesiales (Haptophyceae).</title>
        <authorList>
            <person name="Hovde B.T."/>
            <person name="Deodato C.R."/>
            <person name="Hunsperger H.M."/>
            <person name="Ryken S.A."/>
            <person name="Yost W."/>
            <person name="Jha R.K."/>
            <person name="Patterson J."/>
            <person name="Monnat R.J. Jr."/>
            <person name="Barlow S.B."/>
            <person name="Starkenburg S.R."/>
            <person name="Cattolico R.A."/>
        </authorList>
    </citation>
    <scope>NUCLEOTIDE SEQUENCE</scope>
    <source>
        <strain evidence="4">CCMP291</strain>
    </source>
</reference>
<evidence type="ECO:0000313" key="4">
    <source>
        <dbReference type="Proteomes" id="UP000037460"/>
    </source>
</evidence>
<dbReference type="AlphaFoldDB" id="A0A0M0JTF8"/>
<dbReference type="PROSITE" id="PS51257">
    <property type="entry name" value="PROKAR_LIPOPROTEIN"/>
    <property type="match status" value="1"/>
</dbReference>